<evidence type="ECO:0000256" key="1">
    <source>
        <dbReference type="SAM" id="Phobius"/>
    </source>
</evidence>
<keyword evidence="3" id="KW-1185">Reference proteome</keyword>
<gene>
    <name evidence="2" type="ORF">HGO97_009530</name>
</gene>
<proteinExistence type="predicted"/>
<protein>
    <submittedName>
        <fullName evidence="2">Uncharacterized protein</fullName>
    </submittedName>
</protein>
<comment type="caution">
    <text evidence="2">The sequence shown here is derived from an EMBL/GenBank/DDBJ whole genome shotgun (WGS) entry which is preliminary data.</text>
</comment>
<feature type="transmembrane region" description="Helical" evidence="1">
    <location>
        <begin position="20"/>
        <end position="38"/>
    </location>
</feature>
<evidence type="ECO:0000313" key="3">
    <source>
        <dbReference type="Proteomes" id="UP000723714"/>
    </source>
</evidence>
<keyword evidence="1" id="KW-1133">Transmembrane helix</keyword>
<name>A0ABS6D3L5_9FIRM</name>
<keyword evidence="1" id="KW-0472">Membrane</keyword>
<keyword evidence="1" id="KW-0812">Transmembrane</keyword>
<evidence type="ECO:0000313" key="2">
    <source>
        <dbReference type="EMBL" id="MBU3876051.1"/>
    </source>
</evidence>
<dbReference type="RefSeq" id="WP_216241072.1">
    <property type="nucleotide sequence ID" value="NZ_JABACJ020000007.1"/>
</dbReference>
<accession>A0ABS6D3L5</accession>
<organism evidence="2 3">
    <name type="scientific">Faecalicatena faecalis</name>
    <dbReference type="NCBI Taxonomy" id="2726362"/>
    <lineage>
        <taxon>Bacteria</taxon>
        <taxon>Bacillati</taxon>
        <taxon>Bacillota</taxon>
        <taxon>Clostridia</taxon>
        <taxon>Lachnospirales</taxon>
        <taxon>Lachnospiraceae</taxon>
        <taxon>Faecalicatena</taxon>
    </lineage>
</organism>
<sequence length="58" mass="6496">MGNLLLQGTVSEWYMHMLERVPTLLLAAAGIMAAVIYIRHLSVLCGQTFRKEYTKAAN</sequence>
<dbReference type="EMBL" id="JABACJ020000007">
    <property type="protein sequence ID" value="MBU3876051.1"/>
    <property type="molecule type" value="Genomic_DNA"/>
</dbReference>
<reference evidence="2 3" key="1">
    <citation type="submission" date="2021-06" db="EMBL/GenBank/DDBJ databases">
        <title>Faecalicatena sp. nov. isolated from porcine feces.</title>
        <authorList>
            <person name="Oh B.S."/>
            <person name="Lee J.H."/>
        </authorList>
    </citation>
    <scope>NUCLEOTIDE SEQUENCE [LARGE SCALE GENOMIC DNA]</scope>
    <source>
        <strain evidence="2 3">AGMB00832</strain>
    </source>
</reference>
<dbReference type="Proteomes" id="UP000723714">
    <property type="component" value="Unassembled WGS sequence"/>
</dbReference>